<organism evidence="1 2">
    <name type="scientific">Claviceps arundinis</name>
    <dbReference type="NCBI Taxonomy" id="1623583"/>
    <lineage>
        <taxon>Eukaryota</taxon>
        <taxon>Fungi</taxon>
        <taxon>Dikarya</taxon>
        <taxon>Ascomycota</taxon>
        <taxon>Pezizomycotina</taxon>
        <taxon>Sordariomycetes</taxon>
        <taxon>Hypocreomycetidae</taxon>
        <taxon>Hypocreales</taxon>
        <taxon>Clavicipitaceae</taxon>
        <taxon>Claviceps</taxon>
    </lineage>
</organism>
<dbReference type="Gene3D" id="1.10.510.10">
    <property type="entry name" value="Transferase(Phosphotransferase) domain 1"/>
    <property type="match status" value="1"/>
</dbReference>
<evidence type="ECO:0000313" key="1">
    <source>
        <dbReference type="EMBL" id="KAG5969434.1"/>
    </source>
</evidence>
<evidence type="ECO:0000313" key="2">
    <source>
        <dbReference type="Proteomes" id="UP000784919"/>
    </source>
</evidence>
<accession>A0A9P7MSP7</accession>
<name>A0A9P7MSP7_9HYPO</name>
<dbReference type="OrthoDB" id="5979581at2759"/>
<evidence type="ECO:0008006" key="3">
    <source>
        <dbReference type="Google" id="ProtNLM"/>
    </source>
</evidence>
<comment type="caution">
    <text evidence="1">The sequence shown here is derived from an EMBL/GenBank/DDBJ whole genome shotgun (WGS) entry which is preliminary data.</text>
</comment>
<proteinExistence type="predicted"/>
<dbReference type="Proteomes" id="UP000784919">
    <property type="component" value="Unassembled WGS sequence"/>
</dbReference>
<reference evidence="1" key="1">
    <citation type="journal article" date="2020" name="bioRxiv">
        <title>Whole genome comparisons of ergot fungi reveals the divergence and evolution of species within the genus Claviceps are the result of varying mechanisms driving genome evolution and host range expansion.</title>
        <authorList>
            <person name="Wyka S.A."/>
            <person name="Mondo S.J."/>
            <person name="Liu M."/>
            <person name="Dettman J."/>
            <person name="Nalam V."/>
            <person name="Broders K.D."/>
        </authorList>
    </citation>
    <scope>NUCLEOTIDE SEQUENCE</scope>
    <source>
        <strain evidence="1">CCC 1102</strain>
    </source>
</reference>
<dbReference type="EMBL" id="SRPS01000094">
    <property type="protein sequence ID" value="KAG5969434.1"/>
    <property type="molecule type" value="Genomic_DNA"/>
</dbReference>
<dbReference type="InterPro" id="IPR011009">
    <property type="entry name" value="Kinase-like_dom_sf"/>
</dbReference>
<sequence>MLKGEFCAGISNPESKPLEQRETVLDGEDRDCFLRFMRKMLQWDPEKRSSAKELTEDEWVLKHYSKEAVKIIGSSHNVPNSEHSAIKYQGISIYIGYLLVSETAATIVSGD</sequence>
<dbReference type="SUPFAM" id="SSF56112">
    <property type="entry name" value="Protein kinase-like (PK-like)"/>
    <property type="match status" value="1"/>
</dbReference>
<gene>
    <name evidence="1" type="ORF">E4U56_008336</name>
</gene>
<protein>
    <recommendedName>
        <fullName evidence="3">Protein kinase domain-containing protein</fullName>
    </recommendedName>
</protein>
<dbReference type="AlphaFoldDB" id="A0A9P7MSP7"/>